<gene>
    <name evidence="1" type="ORF">LCGC14_2869430</name>
</gene>
<organism evidence="1">
    <name type="scientific">marine sediment metagenome</name>
    <dbReference type="NCBI Taxonomy" id="412755"/>
    <lineage>
        <taxon>unclassified sequences</taxon>
        <taxon>metagenomes</taxon>
        <taxon>ecological metagenomes</taxon>
    </lineage>
</organism>
<dbReference type="EMBL" id="LAZR01055664">
    <property type="protein sequence ID" value="KKK75867.1"/>
    <property type="molecule type" value="Genomic_DNA"/>
</dbReference>
<dbReference type="AlphaFoldDB" id="A0A0F8Y3B4"/>
<accession>A0A0F8Y3B4</accession>
<reference evidence="1" key="1">
    <citation type="journal article" date="2015" name="Nature">
        <title>Complex archaea that bridge the gap between prokaryotes and eukaryotes.</title>
        <authorList>
            <person name="Spang A."/>
            <person name="Saw J.H."/>
            <person name="Jorgensen S.L."/>
            <person name="Zaremba-Niedzwiedzka K."/>
            <person name="Martijn J."/>
            <person name="Lind A.E."/>
            <person name="van Eijk R."/>
            <person name="Schleper C."/>
            <person name="Guy L."/>
            <person name="Ettema T.J."/>
        </authorList>
    </citation>
    <scope>NUCLEOTIDE SEQUENCE</scope>
</reference>
<comment type="caution">
    <text evidence="1">The sequence shown here is derived from an EMBL/GenBank/DDBJ whole genome shotgun (WGS) entry which is preliminary data.</text>
</comment>
<protein>
    <submittedName>
        <fullName evidence="1">Uncharacterized protein</fullName>
    </submittedName>
</protein>
<sequence length="143" mass="15180">MATTPSSPWGARRREILASAARTATGNMIGTLTGIERYTSAIVELDVTANSGTSQTLDVYVQTLLPDATTWQDLIHFAQFTTSNATHVASIVSGGDSIGVANESDLGAATIKDFVLGDTWRVRFVLGGTNPSFTFAVHISLYP</sequence>
<proteinExistence type="predicted"/>
<name>A0A0F8Y3B4_9ZZZZ</name>
<evidence type="ECO:0000313" key="1">
    <source>
        <dbReference type="EMBL" id="KKK75867.1"/>
    </source>
</evidence>